<sequence length="81" mass="8795">MVCCIHQAGTGEPPLGRGPTHKDIGGDRAAEFVTRVSKIREAASTVPRQLSSLPLKQSQPCVERYDILFLCYVPAIGNFPV</sequence>
<gene>
    <name evidence="1" type="ORF">L798_09066</name>
</gene>
<protein>
    <submittedName>
        <fullName evidence="1">Uncharacterized protein</fullName>
    </submittedName>
</protein>
<name>A0A067R2F6_ZOONE</name>
<dbReference type="EMBL" id="KK852755">
    <property type="protein sequence ID" value="KDR17095.1"/>
    <property type="molecule type" value="Genomic_DNA"/>
</dbReference>
<reference evidence="1 2" key="1">
    <citation type="journal article" date="2014" name="Nat. Commun.">
        <title>Molecular traces of alternative social organization in a termite genome.</title>
        <authorList>
            <person name="Terrapon N."/>
            <person name="Li C."/>
            <person name="Robertson H.M."/>
            <person name="Ji L."/>
            <person name="Meng X."/>
            <person name="Booth W."/>
            <person name="Chen Z."/>
            <person name="Childers C.P."/>
            <person name="Glastad K.M."/>
            <person name="Gokhale K."/>
            <person name="Gowin J."/>
            <person name="Gronenberg W."/>
            <person name="Hermansen R.A."/>
            <person name="Hu H."/>
            <person name="Hunt B.G."/>
            <person name="Huylmans A.K."/>
            <person name="Khalil S.M."/>
            <person name="Mitchell R.D."/>
            <person name="Munoz-Torres M.C."/>
            <person name="Mustard J.A."/>
            <person name="Pan H."/>
            <person name="Reese J.T."/>
            <person name="Scharf M.E."/>
            <person name="Sun F."/>
            <person name="Vogel H."/>
            <person name="Xiao J."/>
            <person name="Yang W."/>
            <person name="Yang Z."/>
            <person name="Yang Z."/>
            <person name="Zhou J."/>
            <person name="Zhu J."/>
            <person name="Brent C.S."/>
            <person name="Elsik C.G."/>
            <person name="Goodisman M.A."/>
            <person name="Liberles D.A."/>
            <person name="Roe R.M."/>
            <person name="Vargo E.L."/>
            <person name="Vilcinskas A."/>
            <person name="Wang J."/>
            <person name="Bornberg-Bauer E."/>
            <person name="Korb J."/>
            <person name="Zhang G."/>
            <person name="Liebig J."/>
        </authorList>
    </citation>
    <scope>NUCLEOTIDE SEQUENCE [LARGE SCALE GENOMIC DNA]</scope>
    <source>
        <tissue evidence="1">Whole organism</tissue>
    </source>
</reference>
<evidence type="ECO:0000313" key="2">
    <source>
        <dbReference type="Proteomes" id="UP000027135"/>
    </source>
</evidence>
<accession>A0A067R2F6</accession>
<proteinExistence type="predicted"/>
<evidence type="ECO:0000313" key="1">
    <source>
        <dbReference type="EMBL" id="KDR17095.1"/>
    </source>
</evidence>
<organism evidence="1 2">
    <name type="scientific">Zootermopsis nevadensis</name>
    <name type="common">Dampwood termite</name>
    <dbReference type="NCBI Taxonomy" id="136037"/>
    <lineage>
        <taxon>Eukaryota</taxon>
        <taxon>Metazoa</taxon>
        <taxon>Ecdysozoa</taxon>
        <taxon>Arthropoda</taxon>
        <taxon>Hexapoda</taxon>
        <taxon>Insecta</taxon>
        <taxon>Pterygota</taxon>
        <taxon>Neoptera</taxon>
        <taxon>Polyneoptera</taxon>
        <taxon>Dictyoptera</taxon>
        <taxon>Blattodea</taxon>
        <taxon>Blattoidea</taxon>
        <taxon>Termitoidae</taxon>
        <taxon>Termopsidae</taxon>
        <taxon>Zootermopsis</taxon>
    </lineage>
</organism>
<dbReference type="Proteomes" id="UP000027135">
    <property type="component" value="Unassembled WGS sequence"/>
</dbReference>
<dbReference type="AlphaFoldDB" id="A0A067R2F6"/>
<dbReference type="InParanoid" id="A0A067R2F6"/>
<keyword evidence="2" id="KW-1185">Reference proteome</keyword>